<evidence type="ECO:0000313" key="1">
    <source>
        <dbReference type="EMBL" id="RKO93696.1"/>
    </source>
</evidence>
<proteinExistence type="predicted"/>
<evidence type="ECO:0000313" key="2">
    <source>
        <dbReference type="Proteomes" id="UP000269721"/>
    </source>
</evidence>
<dbReference type="EMBL" id="KZ994147">
    <property type="protein sequence ID" value="RKO93696.1"/>
    <property type="molecule type" value="Genomic_DNA"/>
</dbReference>
<name>A0A4P9WRX0_9FUNG</name>
<accession>A0A4P9WRX0</accession>
<protein>
    <submittedName>
        <fullName evidence="1">Uncharacterized protein</fullName>
    </submittedName>
</protein>
<organism evidence="1 2">
    <name type="scientific">Blyttiomyces helicus</name>
    <dbReference type="NCBI Taxonomy" id="388810"/>
    <lineage>
        <taxon>Eukaryota</taxon>
        <taxon>Fungi</taxon>
        <taxon>Fungi incertae sedis</taxon>
        <taxon>Chytridiomycota</taxon>
        <taxon>Chytridiomycota incertae sedis</taxon>
        <taxon>Chytridiomycetes</taxon>
        <taxon>Chytridiomycetes incertae sedis</taxon>
        <taxon>Blyttiomyces</taxon>
    </lineage>
</organism>
<reference evidence="2" key="1">
    <citation type="journal article" date="2018" name="Nat. Microbiol.">
        <title>Leveraging single-cell genomics to expand the fungal tree of life.</title>
        <authorList>
            <person name="Ahrendt S.R."/>
            <person name="Quandt C.A."/>
            <person name="Ciobanu D."/>
            <person name="Clum A."/>
            <person name="Salamov A."/>
            <person name="Andreopoulos B."/>
            <person name="Cheng J.F."/>
            <person name="Woyke T."/>
            <person name="Pelin A."/>
            <person name="Henrissat B."/>
            <person name="Reynolds N.K."/>
            <person name="Benny G.L."/>
            <person name="Smith M.E."/>
            <person name="James T.Y."/>
            <person name="Grigoriev I.V."/>
        </authorList>
    </citation>
    <scope>NUCLEOTIDE SEQUENCE [LARGE SCALE GENOMIC DNA]</scope>
</reference>
<sequence length="184" mass="20357">MIKKVEYYGISESVEYKGPVDFLVGHTYKARSTAKRTHSDATLIVLQVKRRTVALRTLVAFFAISKMRREAGVHTGPTGPIVMACNGFLDMGAQKELAHCDEEADGVEDVPDVDLSCIDSMVDHLSNNELAQSLATPPRRSSFALSTLRALPGKARLAPMIKYRRGVPELFARCDINAKEYEEV</sequence>
<dbReference type="Proteomes" id="UP000269721">
    <property type="component" value="Unassembled WGS sequence"/>
</dbReference>
<gene>
    <name evidence="1" type="ORF">BDK51DRAFT_42453</name>
</gene>
<dbReference type="OrthoDB" id="2103397at2759"/>
<keyword evidence="2" id="KW-1185">Reference proteome</keyword>
<dbReference type="AlphaFoldDB" id="A0A4P9WRX0"/>